<dbReference type="AlphaFoldDB" id="A0A2A5T7W2"/>
<evidence type="ECO:0000313" key="1">
    <source>
        <dbReference type="EMBL" id="PCS24265.1"/>
    </source>
</evidence>
<dbReference type="EMBL" id="NBYY01000002">
    <property type="protein sequence ID" value="PCS24265.1"/>
    <property type="molecule type" value="Genomic_DNA"/>
</dbReference>
<dbReference type="Proteomes" id="UP000219020">
    <property type="component" value="Unassembled WGS sequence"/>
</dbReference>
<evidence type="ECO:0000313" key="2">
    <source>
        <dbReference type="Proteomes" id="UP000219020"/>
    </source>
</evidence>
<reference evidence="2" key="1">
    <citation type="submission" date="2017-04" db="EMBL/GenBank/DDBJ databases">
        <title>Genome evolution of the luminous symbionts of deep sea anglerfish.</title>
        <authorList>
            <person name="Hendry T.A."/>
        </authorList>
    </citation>
    <scope>NUCLEOTIDE SEQUENCE [LARGE SCALE GENOMIC DNA]</scope>
</reference>
<organism evidence="1 2">
    <name type="scientific">Candidatus Enterovibrio escicola</name>
    <dbReference type="NCBI Taxonomy" id="1927127"/>
    <lineage>
        <taxon>Bacteria</taxon>
        <taxon>Pseudomonadati</taxon>
        <taxon>Pseudomonadota</taxon>
        <taxon>Gammaproteobacteria</taxon>
        <taxon>Vibrionales</taxon>
        <taxon>Vibrionaceae</taxon>
        <taxon>Enterovibrio</taxon>
    </lineage>
</organism>
<keyword evidence="2" id="KW-1185">Reference proteome</keyword>
<proteinExistence type="predicted"/>
<comment type="caution">
    <text evidence="1">The sequence shown here is derived from an EMBL/GenBank/DDBJ whole genome shotgun (WGS) entry which is preliminary data.</text>
</comment>
<protein>
    <submittedName>
        <fullName evidence="1">Uncharacterized protein</fullName>
    </submittedName>
</protein>
<name>A0A2A5T7W2_9GAMM</name>
<sequence>MNFKGIKSKLLRFKRIFTTNWPIFVSSHPRYNTDYYHSEIAKMLKCGRLENGFTTYPCFGCGQGQHKVNFML</sequence>
<gene>
    <name evidence="1" type="ORF">BTN49_0083</name>
</gene>
<accession>A0A2A5T7W2</accession>